<dbReference type="PANTHER" id="PTHR11999:SF70">
    <property type="entry name" value="MIP05841P"/>
    <property type="match status" value="1"/>
</dbReference>
<evidence type="ECO:0000313" key="6">
    <source>
        <dbReference type="EMBL" id="CBH76170.1"/>
    </source>
</evidence>
<dbReference type="PRINTS" id="PR00800">
    <property type="entry name" value="YHDCRBOXLASE"/>
</dbReference>
<reference evidence="6" key="1">
    <citation type="submission" date="2009-10" db="EMBL/GenBank/DDBJ databases">
        <title>Diversity of trophic interactions inside an arsenic-rich microbial ecosystem.</title>
        <authorList>
            <person name="Bertin P.N."/>
            <person name="Heinrich-Salmeron A."/>
            <person name="Pelletier E."/>
            <person name="Goulhen-Chollet F."/>
            <person name="Arsene-Ploetze F."/>
            <person name="Gallien S."/>
            <person name="Calteau A."/>
            <person name="Vallenet D."/>
            <person name="Casiot C."/>
            <person name="Chane-Woon-Ming B."/>
            <person name="Giloteaux L."/>
            <person name="Barakat M."/>
            <person name="Bonnefoy V."/>
            <person name="Bruneel O."/>
            <person name="Chandler M."/>
            <person name="Cleiss J."/>
            <person name="Duran R."/>
            <person name="Elbaz-Poulichet F."/>
            <person name="Fonknechten N."/>
            <person name="Lauga B."/>
            <person name="Mornico D."/>
            <person name="Ortet P."/>
            <person name="Schaeffer C."/>
            <person name="Siguier P."/>
            <person name="Alexander Thil Smith A."/>
            <person name="Van Dorsselaer A."/>
            <person name="Weissenbach J."/>
            <person name="Medigue C."/>
            <person name="Le Paslier D."/>
        </authorList>
    </citation>
    <scope>NUCLEOTIDE SEQUENCE</scope>
</reference>
<dbReference type="GO" id="GO:0005737">
    <property type="term" value="C:cytoplasm"/>
    <property type="evidence" value="ECO:0007669"/>
    <property type="project" value="TreeGrafter"/>
</dbReference>
<dbReference type="AlphaFoldDB" id="E6PI80"/>
<dbReference type="Gene3D" id="1.20.1340.10">
    <property type="entry name" value="dopa decarboxylase, N-terminal domain"/>
    <property type="match status" value="1"/>
</dbReference>
<dbReference type="InterPro" id="IPR002129">
    <property type="entry name" value="PyrdxlP-dep_de-COase"/>
</dbReference>
<evidence type="ECO:0000256" key="5">
    <source>
        <dbReference type="ARBA" id="ARBA00023239"/>
    </source>
</evidence>
<proteinExistence type="inferred from homology"/>
<dbReference type="SUPFAM" id="SSF53383">
    <property type="entry name" value="PLP-dependent transferases"/>
    <property type="match status" value="1"/>
</dbReference>
<dbReference type="InterPro" id="IPR015421">
    <property type="entry name" value="PyrdxlP-dep_Trfase_major"/>
</dbReference>
<dbReference type="GO" id="GO:0030170">
    <property type="term" value="F:pyridoxal phosphate binding"/>
    <property type="evidence" value="ECO:0007669"/>
    <property type="project" value="InterPro"/>
</dbReference>
<dbReference type="GO" id="GO:0019752">
    <property type="term" value="P:carboxylic acid metabolic process"/>
    <property type="evidence" value="ECO:0007669"/>
    <property type="project" value="InterPro"/>
</dbReference>
<dbReference type="InterPro" id="IPR015424">
    <property type="entry name" value="PyrdxlP-dep_Trfase"/>
</dbReference>
<keyword evidence="4" id="KW-0663">Pyridoxal phosphate</keyword>
<keyword evidence="3" id="KW-0210">Decarboxylase</keyword>
<sequence length="476" mass="53054">MDGQQRIEEDFARVGRWVARYFHHPEEFRVFPDVRPGEVLARLPDRAPEDPEGFEEILRDFERIVVPATTHWNHPRFFAYFATSADPAAVMAEALAATLDVKAMLWRTSPAATELETAMMIWLRRLLGLPEQFTGAIYDTASIAGFTALAAARESLGLDIRRRGATGRDLPTLRIYATEHTHSHVAKAAIALGIGHANVVEVPCDERFRMRPEALESAIRHDVRSGMRPMAIVATVGTTSTTSVDPIPGIAAIAETHKIWLHVDAAYAGAAGMLPECEWLLEGCEQADSLVLNPHKWLFVPMDCSVLFVRDIEQLRRSFSLVPEYLRAGDDGVTNYMDYGLQLGRRFRALKLWFVFRALGARRIRETLRGHISMAAAFAAWVTEEPNWEVMAPHPLSVICFRHVPSGMEPEQLDAHNADLLAAANATGEMFISHTVLKGSYALRLAIGNQRSTLEDVEAAWAILRRCATSLEAVPR</sequence>
<dbReference type="InterPro" id="IPR010977">
    <property type="entry name" value="Aromatic_deC"/>
</dbReference>
<dbReference type="Gene3D" id="3.40.640.10">
    <property type="entry name" value="Type I PLP-dependent aspartate aminotransferase-like (Major domain)"/>
    <property type="match status" value="1"/>
</dbReference>
<dbReference type="EMBL" id="CABL01000019">
    <property type="protein sequence ID" value="CBH76170.1"/>
    <property type="molecule type" value="Genomic_DNA"/>
</dbReference>
<evidence type="ECO:0000256" key="3">
    <source>
        <dbReference type="ARBA" id="ARBA00022793"/>
    </source>
</evidence>
<dbReference type="PROSITE" id="PS00392">
    <property type="entry name" value="DDC_GAD_HDC_YDC"/>
    <property type="match status" value="1"/>
</dbReference>
<organism evidence="6">
    <name type="scientific">mine drainage metagenome</name>
    <dbReference type="NCBI Taxonomy" id="410659"/>
    <lineage>
        <taxon>unclassified sequences</taxon>
        <taxon>metagenomes</taxon>
        <taxon>ecological metagenomes</taxon>
    </lineage>
</organism>
<evidence type="ECO:0000256" key="2">
    <source>
        <dbReference type="ARBA" id="ARBA00009533"/>
    </source>
</evidence>
<evidence type="ECO:0000256" key="4">
    <source>
        <dbReference type="ARBA" id="ARBA00022898"/>
    </source>
</evidence>
<comment type="similarity">
    <text evidence="2">Belongs to the group II decarboxylase family.</text>
</comment>
<dbReference type="InterPro" id="IPR015422">
    <property type="entry name" value="PyrdxlP-dep_Trfase_small"/>
</dbReference>
<protein>
    <submittedName>
        <fullName evidence="6">Aromatic amino acid decarboxylase</fullName>
    </submittedName>
</protein>
<dbReference type="GO" id="GO:0006520">
    <property type="term" value="P:amino acid metabolic process"/>
    <property type="evidence" value="ECO:0007669"/>
    <property type="project" value="InterPro"/>
</dbReference>
<dbReference type="PANTHER" id="PTHR11999">
    <property type="entry name" value="GROUP II PYRIDOXAL-5-PHOSPHATE DECARBOXYLASE"/>
    <property type="match status" value="1"/>
</dbReference>
<dbReference type="GO" id="GO:0016831">
    <property type="term" value="F:carboxy-lyase activity"/>
    <property type="evidence" value="ECO:0007669"/>
    <property type="project" value="UniProtKB-KW"/>
</dbReference>
<dbReference type="InterPro" id="IPR021115">
    <property type="entry name" value="Pyridoxal-P_BS"/>
</dbReference>
<accession>E6PI80</accession>
<gene>
    <name evidence="6" type="primary">ddc</name>
    <name evidence="6" type="ORF">CARN1_0650</name>
</gene>
<evidence type="ECO:0000256" key="1">
    <source>
        <dbReference type="ARBA" id="ARBA00001933"/>
    </source>
</evidence>
<comment type="caution">
    <text evidence="6">The sequence shown here is derived from an EMBL/GenBank/DDBJ whole genome shotgun (WGS) entry which is preliminary data.</text>
</comment>
<name>E6PI80_9ZZZZ</name>
<comment type="cofactor">
    <cofactor evidence="1">
        <name>pyridoxal 5'-phosphate</name>
        <dbReference type="ChEBI" id="CHEBI:597326"/>
    </cofactor>
</comment>
<keyword evidence="5" id="KW-0456">Lyase</keyword>
<dbReference type="Gene3D" id="3.90.1150.10">
    <property type="entry name" value="Aspartate Aminotransferase, domain 1"/>
    <property type="match status" value="1"/>
</dbReference>
<dbReference type="Pfam" id="PF00282">
    <property type="entry name" value="Pyridoxal_deC"/>
    <property type="match status" value="1"/>
</dbReference>